<feature type="transmembrane region" description="Helical" evidence="6">
    <location>
        <begin position="407"/>
        <end position="433"/>
    </location>
</feature>
<dbReference type="NCBIfam" id="TIGR00360">
    <property type="entry name" value="ComEC_N-term"/>
    <property type="match status" value="1"/>
</dbReference>
<dbReference type="Pfam" id="PF00753">
    <property type="entry name" value="Lactamase_B"/>
    <property type="match status" value="1"/>
</dbReference>
<protein>
    <submittedName>
        <fullName evidence="9">Competence protein ComEC</fullName>
    </submittedName>
</protein>
<feature type="transmembrane region" description="Helical" evidence="6">
    <location>
        <begin position="57"/>
        <end position="75"/>
    </location>
</feature>
<feature type="domain" description="ComEC/Rec2-related protein" evidence="8">
    <location>
        <begin position="227"/>
        <end position="495"/>
    </location>
</feature>
<keyword evidence="4 6" id="KW-1133">Transmembrane helix</keyword>
<accession>A0A841ADC1</accession>
<dbReference type="InterPro" id="IPR052159">
    <property type="entry name" value="Competence_DNA_uptake"/>
</dbReference>
<evidence type="ECO:0000256" key="2">
    <source>
        <dbReference type="ARBA" id="ARBA00022475"/>
    </source>
</evidence>
<keyword evidence="2" id="KW-1003">Cell membrane</keyword>
<feature type="transmembrane region" description="Helical" evidence="6">
    <location>
        <begin position="251"/>
        <end position="273"/>
    </location>
</feature>
<evidence type="ECO:0000256" key="5">
    <source>
        <dbReference type="ARBA" id="ARBA00023136"/>
    </source>
</evidence>
<comment type="subcellular location">
    <subcellularLocation>
        <location evidence="1">Cell membrane</location>
        <topology evidence="1">Multi-pass membrane protein</topology>
    </subcellularLocation>
</comment>
<keyword evidence="3 6" id="KW-0812">Transmembrane</keyword>
<evidence type="ECO:0000256" key="6">
    <source>
        <dbReference type="SAM" id="Phobius"/>
    </source>
</evidence>
<proteinExistence type="predicted"/>
<feature type="transmembrane region" description="Helical" evidence="6">
    <location>
        <begin position="500"/>
        <end position="518"/>
    </location>
</feature>
<evidence type="ECO:0000256" key="4">
    <source>
        <dbReference type="ARBA" id="ARBA00022989"/>
    </source>
</evidence>
<comment type="caution">
    <text evidence="9">The sequence shown here is derived from an EMBL/GenBank/DDBJ whole genome shotgun (WGS) entry which is preliminary data.</text>
</comment>
<dbReference type="RefSeq" id="WP_184324778.1">
    <property type="nucleotide sequence ID" value="NZ_JACHLZ010000001.1"/>
</dbReference>
<gene>
    <name evidence="9" type="ORF">HNR70_001095</name>
</gene>
<evidence type="ECO:0000259" key="8">
    <source>
        <dbReference type="Pfam" id="PF03772"/>
    </source>
</evidence>
<dbReference type="GO" id="GO:0005886">
    <property type="term" value="C:plasma membrane"/>
    <property type="evidence" value="ECO:0007669"/>
    <property type="project" value="UniProtKB-SubCell"/>
</dbReference>
<evidence type="ECO:0000259" key="7">
    <source>
        <dbReference type="Pfam" id="PF00753"/>
    </source>
</evidence>
<keyword evidence="10" id="KW-1185">Reference proteome</keyword>
<evidence type="ECO:0000256" key="1">
    <source>
        <dbReference type="ARBA" id="ARBA00004651"/>
    </source>
</evidence>
<name>A0A841ADC1_9MICO</name>
<feature type="transmembrane region" description="Helical" evidence="6">
    <location>
        <begin position="343"/>
        <end position="369"/>
    </location>
</feature>
<dbReference type="Proteomes" id="UP000588158">
    <property type="component" value="Unassembled WGS sequence"/>
</dbReference>
<dbReference type="Pfam" id="PF03772">
    <property type="entry name" value="Competence"/>
    <property type="match status" value="1"/>
</dbReference>
<evidence type="ECO:0000256" key="3">
    <source>
        <dbReference type="ARBA" id="ARBA00022692"/>
    </source>
</evidence>
<dbReference type="Gene3D" id="3.60.15.10">
    <property type="entry name" value="Ribonuclease Z/Hydroxyacylglutathione hydrolase-like"/>
    <property type="match status" value="1"/>
</dbReference>
<dbReference type="SUPFAM" id="SSF56281">
    <property type="entry name" value="Metallo-hydrolase/oxidoreductase"/>
    <property type="match status" value="1"/>
</dbReference>
<keyword evidence="5 6" id="KW-0472">Membrane</keyword>
<dbReference type="InterPro" id="IPR004477">
    <property type="entry name" value="ComEC_N"/>
</dbReference>
<evidence type="ECO:0000313" key="9">
    <source>
        <dbReference type="EMBL" id="MBB5831282.1"/>
    </source>
</evidence>
<dbReference type="InterPro" id="IPR036866">
    <property type="entry name" value="RibonucZ/Hydroxyglut_hydro"/>
</dbReference>
<evidence type="ECO:0000313" key="10">
    <source>
        <dbReference type="Proteomes" id="UP000588158"/>
    </source>
</evidence>
<dbReference type="InterPro" id="IPR001279">
    <property type="entry name" value="Metallo-B-lactamas"/>
</dbReference>
<reference evidence="9 10" key="1">
    <citation type="submission" date="2020-08" db="EMBL/GenBank/DDBJ databases">
        <title>Sequencing the genomes of 1000 actinobacteria strains.</title>
        <authorList>
            <person name="Klenk H.-P."/>
        </authorList>
    </citation>
    <scope>NUCLEOTIDE SEQUENCE [LARGE SCALE GENOMIC DNA]</scope>
    <source>
        <strain evidence="9 10">DSM 28796</strain>
    </source>
</reference>
<dbReference type="PANTHER" id="PTHR30619">
    <property type="entry name" value="DNA INTERNALIZATION/COMPETENCE PROTEIN COMEC/REC2"/>
    <property type="match status" value="1"/>
</dbReference>
<feature type="transmembrane region" description="Helical" evidence="6">
    <location>
        <begin position="479"/>
        <end position="495"/>
    </location>
</feature>
<feature type="transmembrane region" description="Helical" evidence="6">
    <location>
        <begin position="317"/>
        <end position="337"/>
    </location>
</feature>
<sequence length="795" mass="80894">MTRGDLRLLPAATCVWALAVLGITAGTAAAVAAAAVLVALALTVITLLGPARCGHGVFAHLGIVVLAGVLLFPALQRHSGAEELFADAASEGLVVEVGVRASSEAAPPSGGPEWSRSGLQMRARTVAGPARFGTAQEQLPASLPVLVRASGPAAEELARVRDGQSVHLRGGVSTSGSLIVLRATEVTVVAAPGGAGRAQEARHRFRGIARAATSHLPADEAALVRGMTTGDTAGMGERTEEIMRRAGISHLVAVSGANIALVLAAVLAPLLLLGVRRRPRLLAAATVVAGYVWLVGDEPSVQRAATMAAPLLAARFAGVRASPVAVLALTVALWSVLDPVTAASIGFLLSALATAAILIVAPPLATALVELSGERLGRTAALVLAVPLVAQAACTPVLLLLTPELSLWAVAVNMAVAPLVGPATVIGLVALVLGVVSPPLAAALYTLAAGGAHAVLLIARTADALPGSRIPVAEGPTGVLIAIAVLVLAGLAVAGRRLRVVRWSVAVVLVLALAPSLGRQLPMRSAPGWTVAMCAVGQGDAMLLRPADRPAGSGAGGSRDGPTVLVDTGGDPDLLRTCLDRLQVRTIDLLVLTHPHADHTGGREALTGARAPAEQWVCPLPEAARDVLDSIPARPVTTGERWERSGLALQVLWPASAEEAQRASRLERGSGEGDAANDCSVVLAATWEDGTRLVALGDLEPAAQEQLAAQEPGTADIVKVAHHGSRFQHPPLYAQLDPDLALVGVGAENTFGHPTDEALDLARGLGAQVLRTDEHGTVVLPTGEGAAPRSVGPGR</sequence>
<dbReference type="EMBL" id="JACHLZ010000001">
    <property type="protein sequence ID" value="MBB5831282.1"/>
    <property type="molecule type" value="Genomic_DNA"/>
</dbReference>
<dbReference type="AlphaFoldDB" id="A0A841ADC1"/>
<organism evidence="9 10">
    <name type="scientific">Brachybacterium aquaticum</name>
    <dbReference type="NCBI Taxonomy" id="1432564"/>
    <lineage>
        <taxon>Bacteria</taxon>
        <taxon>Bacillati</taxon>
        <taxon>Actinomycetota</taxon>
        <taxon>Actinomycetes</taxon>
        <taxon>Micrococcales</taxon>
        <taxon>Dermabacteraceae</taxon>
        <taxon>Brachybacterium</taxon>
    </lineage>
</organism>
<feature type="transmembrane region" description="Helical" evidence="6">
    <location>
        <begin position="381"/>
        <end position="401"/>
    </location>
</feature>
<dbReference type="PANTHER" id="PTHR30619:SF1">
    <property type="entry name" value="RECOMBINATION PROTEIN 2"/>
    <property type="match status" value="1"/>
</dbReference>
<feature type="domain" description="Metallo-beta-lactamase" evidence="7">
    <location>
        <begin position="560"/>
        <end position="609"/>
    </location>
</feature>
<feature type="transmembrane region" description="Helical" evidence="6">
    <location>
        <begin position="440"/>
        <end position="459"/>
    </location>
</feature>